<feature type="region of interest" description="Disordered" evidence="1">
    <location>
        <begin position="660"/>
        <end position="679"/>
    </location>
</feature>
<proteinExistence type="predicted"/>
<feature type="compositionally biased region" description="Polar residues" evidence="1">
    <location>
        <begin position="9"/>
        <end position="23"/>
    </location>
</feature>
<dbReference type="Proteomes" id="UP000829685">
    <property type="component" value="Unassembled WGS sequence"/>
</dbReference>
<feature type="compositionally biased region" description="Basic and acidic residues" evidence="1">
    <location>
        <begin position="551"/>
        <end position="577"/>
    </location>
</feature>
<comment type="caution">
    <text evidence="2">The sequence shown here is derived from an EMBL/GenBank/DDBJ whole genome shotgun (WGS) entry which is preliminary data.</text>
</comment>
<feature type="region of interest" description="Disordered" evidence="1">
    <location>
        <begin position="358"/>
        <end position="502"/>
    </location>
</feature>
<keyword evidence="3" id="KW-1185">Reference proteome</keyword>
<feature type="compositionally biased region" description="Polar residues" evidence="1">
    <location>
        <begin position="79"/>
        <end position="94"/>
    </location>
</feature>
<dbReference type="Pfam" id="PF10446">
    <property type="entry name" value="DUF2457"/>
    <property type="match status" value="1"/>
</dbReference>
<organism evidence="2 3">
    <name type="scientific">Neoarthrinium moseri</name>
    <dbReference type="NCBI Taxonomy" id="1658444"/>
    <lineage>
        <taxon>Eukaryota</taxon>
        <taxon>Fungi</taxon>
        <taxon>Dikarya</taxon>
        <taxon>Ascomycota</taxon>
        <taxon>Pezizomycotina</taxon>
        <taxon>Sordariomycetes</taxon>
        <taxon>Xylariomycetidae</taxon>
        <taxon>Amphisphaeriales</taxon>
        <taxon>Apiosporaceae</taxon>
        <taxon>Neoarthrinium</taxon>
    </lineage>
</organism>
<evidence type="ECO:0000313" key="3">
    <source>
        <dbReference type="Proteomes" id="UP000829685"/>
    </source>
</evidence>
<reference evidence="2" key="1">
    <citation type="submission" date="2021-03" db="EMBL/GenBank/DDBJ databases">
        <title>Revisited historic fungal species revealed as producer of novel bioactive compounds through whole genome sequencing and comparative genomics.</title>
        <authorList>
            <person name="Vignolle G.A."/>
            <person name="Hochenegger N."/>
            <person name="Mach R.L."/>
            <person name="Mach-Aigner A.R."/>
            <person name="Javad Rahimi M."/>
            <person name="Salim K.A."/>
            <person name="Chan C.M."/>
            <person name="Lim L.B.L."/>
            <person name="Cai F."/>
            <person name="Druzhinina I.S."/>
            <person name="U'Ren J.M."/>
            <person name="Derntl C."/>
        </authorList>
    </citation>
    <scope>NUCLEOTIDE SEQUENCE</scope>
    <source>
        <strain evidence="2">TUCIM 5799</strain>
    </source>
</reference>
<feature type="compositionally biased region" description="Acidic residues" evidence="1">
    <location>
        <begin position="359"/>
        <end position="411"/>
    </location>
</feature>
<evidence type="ECO:0000256" key="1">
    <source>
        <dbReference type="SAM" id="MobiDB-lite"/>
    </source>
</evidence>
<sequence length="762" mass="84693">MTNERIHDSTTSNVLAWSSQSAHMQHEPEDEAAAEVDEPPEHHYEPDFKRTAVRKQADHARSLLTKALHHESDDEVEPTSFSFGTSPSRRRSMNSTFSLASTADLTCDTGLTSPARTNTPSPPPPVVQLGRLNLGFFDSKPKPANISSGSVKADTTPTKKATETTPATDRSKDPAVEALAKKRCISFACGPKVEVKKPVPSPQASLPKQAAPAAPEQPAQRRTCIKFACPSKPSKPQTPPQRQQVRVQVPDTVPSSNKDRDGSPATVRKYRSSSIGRSPRSVTPRRRHSKSPVATRQKKYLIADSADLSRDSAHFHEFASDEPQEDDWIRHNVPTAAQRLTINDTLRKEFEIRRLGREAEEEALQEEFDDEVEDDGEEDPDNVDEDDDVDGDDLDDFEDDQSGYGSDDDLSDGYNTDNEIGFADSDGDDDADDLELWTHGQASTLQLSGATPTARRPSLGGNRSDSSSSSEAPTRRPASREKTRRIKIRPGTPELPDSTDFVCGTLDEDRPLEDAYMSCIAQKRREKLHVIPQDIDPSFPTSEPEDEEEDKAAHETDDHVWIHGELEDLHHEHERADRRKKRSNNNSPKRYRSPPPKRHHSPPPKGRGRSPRRLFDRHSPRRLVSPALPSGRGIRSPPASPLTAAHGAIDFKTLAAKPGLTHTKSLPRPPALFPGNMKGQRRRQAAYTGARGHVRGAIDIVKGLEHKRQRRREKYIQKHCNRARKGQVAAKRPEPGKGAQRMRELGLHMAGKHGPDHYVLSI</sequence>
<dbReference type="EMBL" id="JAFIMR010000029">
    <property type="protein sequence ID" value="KAI1861634.1"/>
    <property type="molecule type" value="Genomic_DNA"/>
</dbReference>
<dbReference type="InterPro" id="IPR018853">
    <property type="entry name" value="DUF2457"/>
</dbReference>
<feature type="compositionally biased region" description="Low complexity" evidence="1">
    <location>
        <begin position="152"/>
        <end position="168"/>
    </location>
</feature>
<feature type="region of interest" description="Disordered" evidence="1">
    <location>
        <begin position="526"/>
        <end position="643"/>
    </location>
</feature>
<feature type="region of interest" description="Disordered" evidence="1">
    <location>
        <begin position="1"/>
        <end position="94"/>
    </location>
</feature>
<accession>A0A9P9WG45</accession>
<name>A0A9P9WG45_9PEZI</name>
<feature type="compositionally biased region" description="Low complexity" evidence="1">
    <location>
        <begin position="463"/>
        <end position="476"/>
    </location>
</feature>
<feature type="region of interest" description="Disordered" evidence="1">
    <location>
        <begin position="191"/>
        <end position="309"/>
    </location>
</feature>
<feature type="compositionally biased region" description="Basic residues" evidence="1">
    <location>
        <begin position="578"/>
        <end position="612"/>
    </location>
</feature>
<feature type="compositionally biased region" description="Low complexity" evidence="1">
    <location>
        <begin position="230"/>
        <end position="254"/>
    </location>
</feature>
<dbReference type="AlphaFoldDB" id="A0A9P9WG45"/>
<gene>
    <name evidence="2" type="ORF">JX265_009601</name>
</gene>
<feature type="compositionally biased region" description="Acidic residues" evidence="1">
    <location>
        <begin position="28"/>
        <end position="38"/>
    </location>
</feature>
<feature type="compositionally biased region" description="Polar residues" evidence="1">
    <location>
        <begin position="440"/>
        <end position="451"/>
    </location>
</feature>
<feature type="region of interest" description="Disordered" evidence="1">
    <location>
        <begin position="108"/>
        <end position="175"/>
    </location>
</feature>
<feature type="compositionally biased region" description="Acidic residues" evidence="1">
    <location>
        <begin position="425"/>
        <end position="435"/>
    </location>
</feature>
<evidence type="ECO:0000313" key="2">
    <source>
        <dbReference type="EMBL" id="KAI1861634.1"/>
    </source>
</evidence>
<feature type="compositionally biased region" description="Low complexity" evidence="1">
    <location>
        <begin position="209"/>
        <end position="220"/>
    </location>
</feature>
<protein>
    <submittedName>
        <fullName evidence="2">Uncharacterized protein</fullName>
    </submittedName>
</protein>
<feature type="compositionally biased region" description="Basic and acidic residues" evidence="1">
    <location>
        <begin position="39"/>
        <end position="61"/>
    </location>
</feature>